<gene>
    <name evidence="1" type="ORF">S01H1_79974</name>
</gene>
<feature type="non-terminal residue" evidence="1">
    <location>
        <position position="1"/>
    </location>
</feature>
<dbReference type="AlphaFoldDB" id="X0YAC1"/>
<organism evidence="1">
    <name type="scientific">marine sediment metagenome</name>
    <dbReference type="NCBI Taxonomy" id="412755"/>
    <lineage>
        <taxon>unclassified sequences</taxon>
        <taxon>metagenomes</taxon>
        <taxon>ecological metagenomes</taxon>
    </lineage>
</organism>
<comment type="caution">
    <text evidence="1">The sequence shown here is derived from an EMBL/GenBank/DDBJ whole genome shotgun (WGS) entry which is preliminary data.</text>
</comment>
<name>X0YAC1_9ZZZZ</name>
<proteinExistence type="predicted"/>
<dbReference type="EMBL" id="BARS01053961">
    <property type="protein sequence ID" value="GAG44242.1"/>
    <property type="molecule type" value="Genomic_DNA"/>
</dbReference>
<sequence length="105" mass="11354">WEAVLARTAYVDDVVIDGVAYDIEPGMLGGQLSKPTPLRTLTFVAHRDIYGRVETLAPTVGAEQSLMVGPLLPALWNDSDGYVKFEPSAGDSSVCYRVIRVSNPS</sequence>
<accession>X0YAC1</accession>
<protein>
    <submittedName>
        <fullName evidence="1">Uncharacterized protein</fullName>
    </submittedName>
</protein>
<reference evidence="1" key="1">
    <citation type="journal article" date="2014" name="Front. Microbiol.">
        <title>High frequency of phylogenetically diverse reductive dehalogenase-homologous genes in deep subseafloor sedimentary metagenomes.</title>
        <authorList>
            <person name="Kawai M."/>
            <person name="Futagami T."/>
            <person name="Toyoda A."/>
            <person name="Takaki Y."/>
            <person name="Nishi S."/>
            <person name="Hori S."/>
            <person name="Arai W."/>
            <person name="Tsubouchi T."/>
            <person name="Morono Y."/>
            <person name="Uchiyama I."/>
            <person name="Ito T."/>
            <person name="Fujiyama A."/>
            <person name="Inagaki F."/>
            <person name="Takami H."/>
        </authorList>
    </citation>
    <scope>NUCLEOTIDE SEQUENCE</scope>
    <source>
        <strain evidence="1">Expedition CK06-06</strain>
    </source>
</reference>
<evidence type="ECO:0000313" key="1">
    <source>
        <dbReference type="EMBL" id="GAG44242.1"/>
    </source>
</evidence>